<dbReference type="Pfam" id="PF08899">
    <property type="entry name" value="DUF1844"/>
    <property type="match status" value="1"/>
</dbReference>
<organism evidence="2">
    <name type="scientific">marine sediment metagenome</name>
    <dbReference type="NCBI Taxonomy" id="412755"/>
    <lineage>
        <taxon>unclassified sequences</taxon>
        <taxon>metagenomes</taxon>
        <taxon>ecological metagenomes</taxon>
    </lineage>
</organism>
<reference evidence="2" key="1">
    <citation type="journal article" date="2014" name="Front. Microbiol.">
        <title>High frequency of phylogenetically diverse reductive dehalogenase-homologous genes in deep subseafloor sedimentary metagenomes.</title>
        <authorList>
            <person name="Kawai M."/>
            <person name="Futagami T."/>
            <person name="Toyoda A."/>
            <person name="Takaki Y."/>
            <person name="Nishi S."/>
            <person name="Hori S."/>
            <person name="Arai W."/>
            <person name="Tsubouchi T."/>
            <person name="Morono Y."/>
            <person name="Uchiyama I."/>
            <person name="Ito T."/>
            <person name="Fujiyama A."/>
            <person name="Inagaki F."/>
            <person name="Takami H."/>
        </authorList>
    </citation>
    <scope>NUCLEOTIDE SEQUENCE</scope>
    <source>
        <strain evidence="2">Expedition CK06-06</strain>
    </source>
</reference>
<dbReference type="EMBL" id="BART01000649">
    <property type="protein sequence ID" value="GAG74042.1"/>
    <property type="molecule type" value="Genomic_DNA"/>
</dbReference>
<sequence length="140" mass="16738">MMGRIIVIMKKKEEARDEKTEKDEEIKEKKAQKEEKEETKEKTKEEEKKQEEHFKEPDLPVLFVWFISMLSGKAWEYLGLIMNPDTKEINKDLKKAKIAIDTVAFLYDQIKDDLNPEDFKRIENLLANLRMNYVEKLKES</sequence>
<accession>X1AXZ6</accession>
<name>X1AXZ6_9ZZZZ</name>
<gene>
    <name evidence="2" type="ORF">S01H4_02822</name>
</gene>
<protein>
    <recommendedName>
        <fullName evidence="3">DUF1844 domain-containing protein</fullName>
    </recommendedName>
</protein>
<evidence type="ECO:0008006" key="3">
    <source>
        <dbReference type="Google" id="ProtNLM"/>
    </source>
</evidence>
<dbReference type="InterPro" id="IPR014995">
    <property type="entry name" value="DUF1844"/>
</dbReference>
<feature type="region of interest" description="Disordered" evidence="1">
    <location>
        <begin position="13"/>
        <end position="53"/>
    </location>
</feature>
<dbReference type="AlphaFoldDB" id="X1AXZ6"/>
<evidence type="ECO:0000313" key="2">
    <source>
        <dbReference type="EMBL" id="GAG74042.1"/>
    </source>
</evidence>
<proteinExistence type="predicted"/>
<evidence type="ECO:0000256" key="1">
    <source>
        <dbReference type="SAM" id="MobiDB-lite"/>
    </source>
</evidence>
<comment type="caution">
    <text evidence="2">The sequence shown here is derived from an EMBL/GenBank/DDBJ whole genome shotgun (WGS) entry which is preliminary data.</text>
</comment>